<accession>A0A8K0UGV7</accession>
<evidence type="ECO:0000313" key="1">
    <source>
        <dbReference type="EMBL" id="KAH8085981.1"/>
    </source>
</evidence>
<sequence length="139" mass="15413">MSSSGGNKNAMSKPFDRNGSRPWSHGLFSCFGDCSTCLTAWCCPCIVWGQNKTRLEHLERTGQPHPDGGESCGSDCMLHLLLDVCGGWGWVLAVVSRGDSRERYSIEGNAFKDFFAAWCCHACELTQESREIELEEQSL</sequence>
<reference evidence="1" key="1">
    <citation type="journal article" date="2021" name="New Phytol.">
        <title>Evolutionary innovations through gain and loss of genes in the ectomycorrhizal Boletales.</title>
        <authorList>
            <person name="Wu G."/>
            <person name="Miyauchi S."/>
            <person name="Morin E."/>
            <person name="Kuo A."/>
            <person name="Drula E."/>
            <person name="Varga T."/>
            <person name="Kohler A."/>
            <person name="Feng B."/>
            <person name="Cao Y."/>
            <person name="Lipzen A."/>
            <person name="Daum C."/>
            <person name="Hundley H."/>
            <person name="Pangilinan J."/>
            <person name="Johnson J."/>
            <person name="Barry K."/>
            <person name="LaButti K."/>
            <person name="Ng V."/>
            <person name="Ahrendt S."/>
            <person name="Min B."/>
            <person name="Choi I.G."/>
            <person name="Park H."/>
            <person name="Plett J.M."/>
            <person name="Magnuson J."/>
            <person name="Spatafora J.W."/>
            <person name="Nagy L.G."/>
            <person name="Henrissat B."/>
            <person name="Grigoriev I.V."/>
            <person name="Yang Z.L."/>
            <person name="Xu J."/>
            <person name="Martin F.M."/>
        </authorList>
    </citation>
    <scope>NUCLEOTIDE SEQUENCE</scope>
    <source>
        <strain evidence="1">KKN 215</strain>
    </source>
</reference>
<dbReference type="NCBIfam" id="TIGR01571">
    <property type="entry name" value="A_thal_Cys_rich"/>
    <property type="match status" value="1"/>
</dbReference>
<comment type="caution">
    <text evidence="1">The sequence shown here is derived from an EMBL/GenBank/DDBJ whole genome shotgun (WGS) entry which is preliminary data.</text>
</comment>
<dbReference type="InterPro" id="IPR006461">
    <property type="entry name" value="PLAC_motif_containing"/>
</dbReference>
<dbReference type="Proteomes" id="UP000813824">
    <property type="component" value="Unassembled WGS sequence"/>
</dbReference>
<evidence type="ECO:0000313" key="2">
    <source>
        <dbReference type="Proteomes" id="UP000813824"/>
    </source>
</evidence>
<dbReference type="AlphaFoldDB" id="A0A8K0UGV7"/>
<feature type="non-terminal residue" evidence="1">
    <location>
        <position position="1"/>
    </location>
</feature>
<dbReference type="OrthoDB" id="1045822at2759"/>
<gene>
    <name evidence="1" type="ORF">BXZ70DRAFT_863823</name>
</gene>
<name>A0A8K0UGV7_9AGAR</name>
<dbReference type="EMBL" id="JAEVFJ010000043">
    <property type="protein sequence ID" value="KAH8085981.1"/>
    <property type="molecule type" value="Genomic_DNA"/>
</dbReference>
<organism evidence="1 2">
    <name type="scientific">Cristinia sonorae</name>
    <dbReference type="NCBI Taxonomy" id="1940300"/>
    <lineage>
        <taxon>Eukaryota</taxon>
        <taxon>Fungi</taxon>
        <taxon>Dikarya</taxon>
        <taxon>Basidiomycota</taxon>
        <taxon>Agaricomycotina</taxon>
        <taxon>Agaricomycetes</taxon>
        <taxon>Agaricomycetidae</taxon>
        <taxon>Agaricales</taxon>
        <taxon>Pleurotineae</taxon>
        <taxon>Stephanosporaceae</taxon>
        <taxon>Cristinia</taxon>
    </lineage>
</organism>
<dbReference type="PANTHER" id="PTHR15907">
    <property type="entry name" value="DUF614 FAMILY PROTEIN-RELATED"/>
    <property type="match status" value="1"/>
</dbReference>
<proteinExistence type="predicted"/>
<dbReference type="Pfam" id="PF04749">
    <property type="entry name" value="PLAC8"/>
    <property type="match status" value="1"/>
</dbReference>
<protein>
    <submittedName>
        <fullName evidence="1">PLAC8-domain-containing protein</fullName>
    </submittedName>
</protein>
<keyword evidence="2" id="KW-1185">Reference proteome</keyword>